<keyword evidence="4" id="KW-0378">Hydrolase</keyword>
<dbReference type="GO" id="GO:0005975">
    <property type="term" value="P:carbohydrate metabolic process"/>
    <property type="evidence" value="ECO:0007669"/>
    <property type="project" value="InterPro"/>
</dbReference>
<dbReference type="GO" id="GO:0030203">
    <property type="term" value="P:glycosaminoglycan metabolic process"/>
    <property type="evidence" value="ECO:0007669"/>
    <property type="project" value="TreeGrafter"/>
</dbReference>
<dbReference type="SUPFAM" id="SSF55545">
    <property type="entry name" value="beta-N-acetylhexosaminidase-like domain"/>
    <property type="match status" value="1"/>
</dbReference>
<feature type="domain" description="Glycoside hydrolase family 20 catalytic" evidence="9">
    <location>
        <begin position="154"/>
        <end position="503"/>
    </location>
</feature>
<dbReference type="GO" id="GO:0004563">
    <property type="term" value="F:beta-N-acetylhexosaminidase activity"/>
    <property type="evidence" value="ECO:0007669"/>
    <property type="project" value="UniProtKB-EC"/>
</dbReference>
<dbReference type="SUPFAM" id="SSF51445">
    <property type="entry name" value="(Trans)glycosidases"/>
    <property type="match status" value="1"/>
</dbReference>
<proteinExistence type="inferred from homology"/>
<dbReference type="Gene3D" id="3.20.20.80">
    <property type="entry name" value="Glycosidases"/>
    <property type="match status" value="1"/>
</dbReference>
<organism evidence="11 12">
    <name type="scientific">Candidatus Akkermansia intestinigallinarum</name>
    <dbReference type="NCBI Taxonomy" id="2838431"/>
    <lineage>
        <taxon>Bacteria</taxon>
        <taxon>Pseudomonadati</taxon>
        <taxon>Verrucomicrobiota</taxon>
        <taxon>Verrucomicrobiia</taxon>
        <taxon>Verrucomicrobiales</taxon>
        <taxon>Akkermansiaceae</taxon>
        <taxon>Akkermansia</taxon>
    </lineage>
</organism>
<dbReference type="PROSITE" id="PS51257">
    <property type="entry name" value="PROKAR_LIPOPROTEIN"/>
    <property type="match status" value="1"/>
</dbReference>
<evidence type="ECO:0000256" key="5">
    <source>
        <dbReference type="ARBA" id="ARBA00023295"/>
    </source>
</evidence>
<keyword evidence="5" id="KW-0326">Glycosidase</keyword>
<feature type="domain" description="Beta-hexosaminidase bacterial type N-terminal" evidence="10">
    <location>
        <begin position="30"/>
        <end position="149"/>
    </location>
</feature>
<gene>
    <name evidence="11" type="ORF">H9862_01475</name>
</gene>
<evidence type="ECO:0000313" key="11">
    <source>
        <dbReference type="EMBL" id="HIX19255.1"/>
    </source>
</evidence>
<dbReference type="InterPro" id="IPR015883">
    <property type="entry name" value="Glyco_hydro_20_cat"/>
</dbReference>
<reference evidence="11" key="2">
    <citation type="submission" date="2021-04" db="EMBL/GenBank/DDBJ databases">
        <authorList>
            <person name="Gilroy R."/>
        </authorList>
    </citation>
    <scope>NUCLEOTIDE SEQUENCE</scope>
    <source>
        <strain evidence="11">14975</strain>
    </source>
</reference>
<sequence length="565" mass="63700">MRRFPLSSVLGFFGAACALAAPSAPVEQSPSFIPKPLDLSLELQKPGFSLSGGIRVDDRTSRSEAGRAAIRALQAAGFEVLPEERTGDLKVLQARGVNPEWYAIEVTPEGISIAVNDLRGFHLAAQTLAQAVVQDRDGRKALPAMKVEDEPLLRYRGLMIDVSRYFRTVDEMKQVIRLMARYKLNYLHWHLTDDQGWRIEIKKYPKLTQLGSQRPVSPSVTDFLVPGDQPHGGYYTQEEIRDVVAYAEFHGITVIPEIEVPGHNCALIASYPELGNDDIEGFEPRVATTWGVHPYVMAPKEATFTFIRDVFDEVCALFPKAPYIHIGGDEVPRDQWQKSKGAHRFMEEHGMKSCGEIQQYFTHFCVEDLAEHDRRIIGWDEIMEGSQIPASAVVMVWRNLQYAYPAVKKGHDVILTPNSHFYLDYGQGKFPADPSYRGIGTSTDFDWQRVYSFDPVLPNLTPEEQRHVLGVQGNLWSEYLHSPLKFQYQLVPRICAVAEVAWLPKAKRDEADFALRLKGQYPYFDSEKLNFREEDGTPRIDREAMTRPHPLGAPAPAAADKASGK</sequence>
<dbReference type="InterPro" id="IPR015882">
    <property type="entry name" value="HEX_bac_N"/>
</dbReference>
<dbReference type="CDD" id="cd06563">
    <property type="entry name" value="GH20_chitobiase-like"/>
    <property type="match status" value="1"/>
</dbReference>
<dbReference type="Proteomes" id="UP000823964">
    <property type="component" value="Unassembled WGS sequence"/>
</dbReference>
<comment type="catalytic activity">
    <reaction evidence="1">
        <text>Hydrolysis of terminal non-reducing N-acetyl-D-hexosamine residues in N-acetyl-beta-D-hexosaminides.</text>
        <dbReference type="EC" id="3.2.1.52"/>
    </reaction>
</comment>
<evidence type="ECO:0000313" key="12">
    <source>
        <dbReference type="Proteomes" id="UP000823964"/>
    </source>
</evidence>
<evidence type="ECO:0000256" key="7">
    <source>
        <dbReference type="SAM" id="MobiDB-lite"/>
    </source>
</evidence>
<evidence type="ECO:0000256" key="3">
    <source>
        <dbReference type="ARBA" id="ARBA00012663"/>
    </source>
</evidence>
<evidence type="ECO:0000256" key="8">
    <source>
        <dbReference type="SAM" id="SignalP"/>
    </source>
</evidence>
<dbReference type="PANTHER" id="PTHR22600">
    <property type="entry name" value="BETA-HEXOSAMINIDASE"/>
    <property type="match status" value="1"/>
</dbReference>
<feature type="region of interest" description="Disordered" evidence="7">
    <location>
        <begin position="532"/>
        <end position="565"/>
    </location>
</feature>
<evidence type="ECO:0000259" key="9">
    <source>
        <dbReference type="Pfam" id="PF00728"/>
    </source>
</evidence>
<dbReference type="EC" id="3.2.1.52" evidence="3"/>
<comment type="similarity">
    <text evidence="2">Belongs to the glycosyl hydrolase 20 family.</text>
</comment>
<dbReference type="Pfam" id="PF02838">
    <property type="entry name" value="Glyco_hydro_20b"/>
    <property type="match status" value="1"/>
</dbReference>
<evidence type="ECO:0000256" key="4">
    <source>
        <dbReference type="ARBA" id="ARBA00022801"/>
    </source>
</evidence>
<dbReference type="InterPro" id="IPR017853">
    <property type="entry name" value="GH"/>
</dbReference>
<dbReference type="AlphaFoldDB" id="A0A9D1VAM7"/>
<evidence type="ECO:0000256" key="6">
    <source>
        <dbReference type="PIRSR" id="PIRSR625705-1"/>
    </source>
</evidence>
<reference evidence="11" key="1">
    <citation type="journal article" date="2021" name="PeerJ">
        <title>Extensive microbial diversity within the chicken gut microbiome revealed by metagenomics and culture.</title>
        <authorList>
            <person name="Gilroy R."/>
            <person name="Ravi A."/>
            <person name="Getino M."/>
            <person name="Pursley I."/>
            <person name="Horton D.L."/>
            <person name="Alikhan N.F."/>
            <person name="Baker D."/>
            <person name="Gharbi K."/>
            <person name="Hall N."/>
            <person name="Watson M."/>
            <person name="Adriaenssens E.M."/>
            <person name="Foster-Nyarko E."/>
            <person name="Jarju S."/>
            <person name="Secka A."/>
            <person name="Antonio M."/>
            <person name="Oren A."/>
            <person name="Chaudhuri R.R."/>
            <person name="La Ragione R."/>
            <person name="Hildebrand F."/>
            <person name="Pallen M.J."/>
        </authorList>
    </citation>
    <scope>NUCLEOTIDE SEQUENCE</scope>
    <source>
        <strain evidence="11">14975</strain>
    </source>
</reference>
<name>A0A9D1VAM7_9BACT</name>
<feature type="chain" id="PRO_5038526913" description="beta-N-acetylhexosaminidase" evidence="8">
    <location>
        <begin position="21"/>
        <end position="565"/>
    </location>
</feature>
<dbReference type="Gene3D" id="3.30.379.10">
    <property type="entry name" value="Chitobiase/beta-hexosaminidase domain 2-like"/>
    <property type="match status" value="1"/>
</dbReference>
<feature type="signal peptide" evidence="8">
    <location>
        <begin position="1"/>
        <end position="20"/>
    </location>
</feature>
<evidence type="ECO:0000256" key="2">
    <source>
        <dbReference type="ARBA" id="ARBA00006285"/>
    </source>
</evidence>
<dbReference type="InterPro" id="IPR029018">
    <property type="entry name" value="Hex-like_dom2"/>
</dbReference>
<evidence type="ECO:0000256" key="1">
    <source>
        <dbReference type="ARBA" id="ARBA00001231"/>
    </source>
</evidence>
<accession>A0A9D1VAM7</accession>
<comment type="caution">
    <text evidence="11">The sequence shown here is derived from an EMBL/GenBank/DDBJ whole genome shotgun (WGS) entry which is preliminary data.</text>
</comment>
<protein>
    <recommendedName>
        <fullName evidence="3">beta-N-acetylhexosaminidase</fullName>
        <ecNumber evidence="3">3.2.1.52</ecNumber>
    </recommendedName>
</protein>
<feature type="compositionally biased region" description="Basic and acidic residues" evidence="7">
    <location>
        <begin position="532"/>
        <end position="546"/>
    </location>
</feature>
<feature type="active site" description="Proton donor" evidence="6">
    <location>
        <position position="330"/>
    </location>
</feature>
<dbReference type="PANTHER" id="PTHR22600:SF57">
    <property type="entry name" value="BETA-N-ACETYLHEXOSAMINIDASE"/>
    <property type="match status" value="1"/>
</dbReference>
<dbReference type="InterPro" id="IPR025705">
    <property type="entry name" value="Beta_hexosaminidase_sua/sub"/>
</dbReference>
<dbReference type="GO" id="GO:0016020">
    <property type="term" value="C:membrane"/>
    <property type="evidence" value="ECO:0007669"/>
    <property type="project" value="TreeGrafter"/>
</dbReference>
<dbReference type="PRINTS" id="PR00738">
    <property type="entry name" value="GLHYDRLASE20"/>
</dbReference>
<dbReference type="EMBL" id="DXFQ01000021">
    <property type="protein sequence ID" value="HIX19255.1"/>
    <property type="molecule type" value="Genomic_DNA"/>
</dbReference>
<evidence type="ECO:0000259" key="10">
    <source>
        <dbReference type="Pfam" id="PF02838"/>
    </source>
</evidence>
<dbReference type="Pfam" id="PF00728">
    <property type="entry name" value="Glyco_hydro_20"/>
    <property type="match status" value="1"/>
</dbReference>
<keyword evidence="8" id="KW-0732">Signal</keyword>